<accession>A0A1G2PLQ4</accession>
<evidence type="ECO:0000313" key="13">
    <source>
        <dbReference type="EMBL" id="OHA49213.1"/>
    </source>
</evidence>
<protein>
    <recommendedName>
        <fullName evidence="8">DNA 3'-5' helicase</fullName>
        <ecNumber evidence="8">5.6.2.4</ecNumber>
    </recommendedName>
</protein>
<sequence length="668" mass="75304">MSTRELRYEQELNPQQRAAVFHEKGPALVVAGAGTGKTRTLIWRVARLVEQGTDPRRILLLTFTRRAAKQMLGRAAELLQDERARRVSGGTFHSFAHTVLRRYGRYADLPVNFTVLDRSDSEDILNHLRTEMGFAGNQQRGLRRRFPQKRALGEMASRATNRRVPLRGVLLRDWPQFLPDEEELRALIERYQRYKQEHRLFDYDDLLTELLRLLEERKAIGERLASHFQAVLVDEYQDTNRVQSDILRALVLHRGIMAVGDDAQAIYSFRGADFRNIMAFPRDFPGATLYRIEENYRSTQPILDAANAVIARATQRYEKRLFTSRSDGPAPKLVGCTDEASQAGFVADEILRLREEGMALEEIAVLFRSSYHSFELEAELAHRNIPFVKYGGFKFAEAAHVKDAMAHLRWLVNPKDLVAAQRCLLVLEGVGPVAARAIAERAASSPGLSEGLAAVQSPPRAAGALDRLRIALAAADRAASPAEKLEVLLPYLAETLVRRFDDFPKRMRDLEHLVSIARRFRSTDRFVSDFSIEPPADHTIAGVSGVENEEEPLVLSTIHSAKGLEWRAVFVISVLDGYLPQDYAFRSAEELEEERRLLYVAMTRARELLTLTYPAMIAPSGARATMRSAMVFAKPSHFLDGIEEVVLPHTVVAGAELFDGITYEDDIA</sequence>
<dbReference type="PANTHER" id="PTHR11070:SF3">
    <property type="entry name" value="DNA 3'-5' HELICASE"/>
    <property type="match status" value="1"/>
</dbReference>
<dbReference type="Gene3D" id="1.10.10.160">
    <property type="match status" value="1"/>
</dbReference>
<feature type="domain" description="UvrD-like helicase C-terminal" evidence="12">
    <location>
        <begin position="300"/>
        <end position="563"/>
    </location>
</feature>
<dbReference type="GO" id="GO:0016887">
    <property type="term" value="F:ATP hydrolysis activity"/>
    <property type="evidence" value="ECO:0007669"/>
    <property type="project" value="RHEA"/>
</dbReference>
<evidence type="ECO:0000313" key="14">
    <source>
        <dbReference type="Proteomes" id="UP000178690"/>
    </source>
</evidence>
<dbReference type="InterPro" id="IPR027417">
    <property type="entry name" value="P-loop_NTPase"/>
</dbReference>
<dbReference type="GO" id="GO:0000725">
    <property type="term" value="P:recombinational repair"/>
    <property type="evidence" value="ECO:0007669"/>
    <property type="project" value="TreeGrafter"/>
</dbReference>
<evidence type="ECO:0000256" key="2">
    <source>
        <dbReference type="ARBA" id="ARBA00022741"/>
    </source>
</evidence>
<dbReference type="GO" id="GO:0005524">
    <property type="term" value="F:ATP binding"/>
    <property type="evidence" value="ECO:0007669"/>
    <property type="project" value="UniProtKB-UniRule"/>
</dbReference>
<evidence type="ECO:0000256" key="5">
    <source>
        <dbReference type="ARBA" id="ARBA00022840"/>
    </source>
</evidence>
<reference evidence="13 14" key="1">
    <citation type="journal article" date="2016" name="Nat. Commun.">
        <title>Thousands of microbial genomes shed light on interconnected biogeochemical processes in an aquifer system.</title>
        <authorList>
            <person name="Anantharaman K."/>
            <person name="Brown C.T."/>
            <person name="Hug L.A."/>
            <person name="Sharon I."/>
            <person name="Castelle C.J."/>
            <person name="Probst A.J."/>
            <person name="Thomas B.C."/>
            <person name="Singh A."/>
            <person name="Wilkins M.J."/>
            <person name="Karaoz U."/>
            <person name="Brodie E.L."/>
            <person name="Williams K.H."/>
            <person name="Hubbard S.S."/>
            <person name="Banfield J.F."/>
        </authorList>
    </citation>
    <scope>NUCLEOTIDE SEQUENCE [LARGE SCALE GENOMIC DNA]</scope>
    <source>
        <strain evidence="14">RIFCSPHIGHO2_01_FULL_58_15</strain>
    </source>
</reference>
<dbReference type="Gene3D" id="1.10.486.10">
    <property type="entry name" value="PCRA, domain 4"/>
    <property type="match status" value="1"/>
</dbReference>
<dbReference type="InterPro" id="IPR014017">
    <property type="entry name" value="DNA_helicase_UvrD-like_C"/>
</dbReference>
<proteinExistence type="inferred from homology"/>
<dbReference type="SUPFAM" id="SSF52540">
    <property type="entry name" value="P-loop containing nucleoside triphosphate hydrolases"/>
    <property type="match status" value="1"/>
</dbReference>
<dbReference type="STRING" id="1802363.A2682_00915"/>
<dbReference type="Pfam" id="PF00580">
    <property type="entry name" value="UvrD-helicase"/>
    <property type="match status" value="1"/>
</dbReference>
<name>A0A1G2PLQ4_TERXR</name>
<dbReference type="InterPro" id="IPR013986">
    <property type="entry name" value="DExx_box_DNA_helicase_dom_sf"/>
</dbReference>
<feature type="binding site" evidence="10">
    <location>
        <begin position="31"/>
        <end position="38"/>
    </location>
    <ligand>
        <name>ATP</name>
        <dbReference type="ChEBI" id="CHEBI:30616"/>
    </ligand>
</feature>
<keyword evidence="4 10" id="KW-0347">Helicase</keyword>
<dbReference type="GO" id="GO:0003677">
    <property type="term" value="F:DNA binding"/>
    <property type="evidence" value="ECO:0007669"/>
    <property type="project" value="InterPro"/>
</dbReference>
<feature type="domain" description="UvrD-like helicase ATP-binding" evidence="11">
    <location>
        <begin position="10"/>
        <end position="299"/>
    </location>
</feature>
<evidence type="ECO:0000256" key="4">
    <source>
        <dbReference type="ARBA" id="ARBA00022806"/>
    </source>
</evidence>
<dbReference type="Pfam" id="PF13361">
    <property type="entry name" value="UvrD_C"/>
    <property type="match status" value="2"/>
</dbReference>
<evidence type="ECO:0000256" key="3">
    <source>
        <dbReference type="ARBA" id="ARBA00022801"/>
    </source>
</evidence>
<evidence type="ECO:0000259" key="11">
    <source>
        <dbReference type="PROSITE" id="PS51198"/>
    </source>
</evidence>
<dbReference type="EMBL" id="MHST01000012">
    <property type="protein sequence ID" value="OHA49213.1"/>
    <property type="molecule type" value="Genomic_DNA"/>
</dbReference>
<dbReference type="CDD" id="cd17932">
    <property type="entry name" value="DEXQc_UvrD"/>
    <property type="match status" value="1"/>
</dbReference>
<dbReference type="GO" id="GO:0005829">
    <property type="term" value="C:cytosol"/>
    <property type="evidence" value="ECO:0007669"/>
    <property type="project" value="TreeGrafter"/>
</dbReference>
<evidence type="ECO:0000256" key="6">
    <source>
        <dbReference type="ARBA" id="ARBA00023235"/>
    </source>
</evidence>
<evidence type="ECO:0000259" key="12">
    <source>
        <dbReference type="PROSITE" id="PS51217"/>
    </source>
</evidence>
<dbReference type="GO" id="GO:0043138">
    <property type="term" value="F:3'-5' DNA helicase activity"/>
    <property type="evidence" value="ECO:0007669"/>
    <property type="project" value="UniProtKB-EC"/>
</dbReference>
<dbReference type="Proteomes" id="UP000178690">
    <property type="component" value="Unassembled WGS sequence"/>
</dbReference>
<comment type="similarity">
    <text evidence="1">Belongs to the helicase family. UvrD subfamily.</text>
</comment>
<dbReference type="EC" id="5.6.2.4" evidence="8"/>
<evidence type="ECO:0000256" key="1">
    <source>
        <dbReference type="ARBA" id="ARBA00009922"/>
    </source>
</evidence>
<keyword evidence="5 10" id="KW-0067">ATP-binding</keyword>
<evidence type="ECO:0000256" key="8">
    <source>
        <dbReference type="ARBA" id="ARBA00034808"/>
    </source>
</evidence>
<keyword evidence="6" id="KW-0413">Isomerase</keyword>
<organism evidence="13 14">
    <name type="scientific">Terrybacteria sp. (strain RIFCSPHIGHO2_01_FULL_58_15)</name>
    <dbReference type="NCBI Taxonomy" id="1802363"/>
    <lineage>
        <taxon>Bacteria</taxon>
        <taxon>Candidatus Terryibacteriota</taxon>
    </lineage>
</organism>
<keyword evidence="2 10" id="KW-0547">Nucleotide-binding</keyword>
<dbReference type="InterPro" id="IPR014016">
    <property type="entry name" value="UvrD-like_ATP-bd"/>
</dbReference>
<dbReference type="Gene3D" id="3.40.50.300">
    <property type="entry name" value="P-loop containing nucleotide triphosphate hydrolases"/>
    <property type="match status" value="2"/>
</dbReference>
<keyword evidence="3 10" id="KW-0378">Hydrolase</keyword>
<dbReference type="PROSITE" id="PS51198">
    <property type="entry name" value="UVRD_HELICASE_ATP_BIND"/>
    <property type="match status" value="1"/>
</dbReference>
<evidence type="ECO:0000256" key="9">
    <source>
        <dbReference type="ARBA" id="ARBA00048988"/>
    </source>
</evidence>
<comment type="caution">
    <text evidence="13">The sequence shown here is derived from an EMBL/GenBank/DDBJ whole genome shotgun (WGS) entry which is preliminary data.</text>
</comment>
<dbReference type="AlphaFoldDB" id="A0A1G2PLQ4"/>
<evidence type="ECO:0000256" key="7">
    <source>
        <dbReference type="ARBA" id="ARBA00034617"/>
    </source>
</evidence>
<gene>
    <name evidence="13" type="ORF">A2682_00915</name>
</gene>
<dbReference type="PROSITE" id="PS51217">
    <property type="entry name" value="UVRD_HELICASE_CTER"/>
    <property type="match status" value="1"/>
</dbReference>
<comment type="catalytic activity">
    <reaction evidence="7">
        <text>Couples ATP hydrolysis with the unwinding of duplex DNA by translocating in the 3'-5' direction.</text>
        <dbReference type="EC" id="5.6.2.4"/>
    </reaction>
</comment>
<comment type="catalytic activity">
    <reaction evidence="9">
        <text>ATP + H2O = ADP + phosphate + H(+)</text>
        <dbReference type="Rhea" id="RHEA:13065"/>
        <dbReference type="ChEBI" id="CHEBI:15377"/>
        <dbReference type="ChEBI" id="CHEBI:15378"/>
        <dbReference type="ChEBI" id="CHEBI:30616"/>
        <dbReference type="ChEBI" id="CHEBI:43474"/>
        <dbReference type="ChEBI" id="CHEBI:456216"/>
        <dbReference type="EC" id="5.6.2.4"/>
    </reaction>
</comment>
<evidence type="ECO:0000256" key="10">
    <source>
        <dbReference type="PROSITE-ProRule" id="PRU00560"/>
    </source>
</evidence>
<dbReference type="PANTHER" id="PTHR11070">
    <property type="entry name" value="UVRD / RECB / PCRA DNA HELICASE FAMILY MEMBER"/>
    <property type="match status" value="1"/>
</dbReference>
<dbReference type="InterPro" id="IPR000212">
    <property type="entry name" value="DNA_helicase_UvrD/REP"/>
</dbReference>